<dbReference type="AlphaFoldDB" id="A0A2X4UFR7"/>
<accession>A0A2X4UFR7</accession>
<sequence>MLKKTAALRFFLLAISFSTASLSLAAEEPAAALRIGQSEQSMAPYLREDAPAFNLTIQQFREKFNADNPQMALEEYKIIMPREEKSPLLRAAGRINETLYTSAALEKSQRRIKSLQLTYLPSAMPISVPETAESAAKREKAAAELMTSYMAAFILIFEPTQTPQACRKKALELLKKGKGEPFYQQTEGTLRFVVADSGEKGITFALEPIKLSLSDK</sequence>
<organism evidence="2 3">
    <name type="scientific">Leminorella richardii</name>
    <dbReference type="NCBI Taxonomy" id="158841"/>
    <lineage>
        <taxon>Bacteria</taxon>
        <taxon>Pseudomonadati</taxon>
        <taxon>Pseudomonadota</taxon>
        <taxon>Gammaproteobacteria</taxon>
        <taxon>Enterobacterales</taxon>
        <taxon>Budviciaceae</taxon>
        <taxon>Leminorella</taxon>
    </lineage>
</organism>
<dbReference type="KEGG" id="lri:NCTC12151_00160"/>
<dbReference type="Proteomes" id="UP000249005">
    <property type="component" value="Chromosome 1"/>
</dbReference>
<dbReference type="RefSeq" id="WP_111738864.1">
    <property type="nucleotide sequence ID" value="NZ_LR698987.1"/>
</dbReference>
<feature type="signal peptide" evidence="1">
    <location>
        <begin position="1"/>
        <end position="25"/>
    </location>
</feature>
<reference evidence="2 3" key="1">
    <citation type="submission" date="2018-06" db="EMBL/GenBank/DDBJ databases">
        <authorList>
            <consortium name="Pathogen Informatics"/>
            <person name="Doyle S."/>
        </authorList>
    </citation>
    <scope>NUCLEOTIDE SEQUENCE [LARGE SCALE GENOMIC DNA]</scope>
    <source>
        <strain evidence="2 3">NCTC12151</strain>
    </source>
</reference>
<protein>
    <submittedName>
        <fullName evidence="2">Protein of uncharacterized function (DUF1454)</fullName>
    </submittedName>
</protein>
<evidence type="ECO:0000313" key="2">
    <source>
        <dbReference type="EMBL" id="SQI34398.1"/>
    </source>
</evidence>
<evidence type="ECO:0000256" key="1">
    <source>
        <dbReference type="SAM" id="SignalP"/>
    </source>
</evidence>
<dbReference type="EMBL" id="LS483470">
    <property type="protein sequence ID" value="SQI34398.1"/>
    <property type="molecule type" value="Genomic_DNA"/>
</dbReference>
<dbReference type="InterPro" id="IPR009918">
    <property type="entry name" value="DUF1454"/>
</dbReference>
<keyword evidence="1" id="KW-0732">Signal</keyword>
<feature type="chain" id="PRO_5016121450" evidence="1">
    <location>
        <begin position="26"/>
        <end position="216"/>
    </location>
</feature>
<dbReference type="OrthoDB" id="6503911at2"/>
<keyword evidence="3" id="KW-1185">Reference proteome</keyword>
<dbReference type="Pfam" id="PF07305">
    <property type="entry name" value="DUF1454"/>
    <property type="match status" value="1"/>
</dbReference>
<evidence type="ECO:0000313" key="3">
    <source>
        <dbReference type="Proteomes" id="UP000249005"/>
    </source>
</evidence>
<gene>
    <name evidence="2" type="ORF">NCTC12151_00160</name>
</gene>
<name>A0A2X4UFR7_9GAMM</name>
<proteinExistence type="predicted"/>